<feature type="domain" description="Small acidic protein-like" evidence="4">
    <location>
        <begin position="92"/>
        <end position="171"/>
    </location>
</feature>
<feature type="region of interest" description="Disordered" evidence="3">
    <location>
        <begin position="113"/>
        <end position="151"/>
    </location>
</feature>
<evidence type="ECO:0000256" key="2">
    <source>
        <dbReference type="ARBA" id="ARBA00016161"/>
    </source>
</evidence>
<evidence type="ECO:0000313" key="6">
    <source>
        <dbReference type="Proteomes" id="UP000673691"/>
    </source>
</evidence>
<proteinExistence type="inferred from homology"/>
<dbReference type="EMBL" id="JAEFCI010001748">
    <property type="protein sequence ID" value="KAG5462704.1"/>
    <property type="molecule type" value="Genomic_DNA"/>
</dbReference>
<comment type="similarity">
    <text evidence="1">Belongs to the SMAP family.</text>
</comment>
<dbReference type="Proteomes" id="UP000673691">
    <property type="component" value="Unassembled WGS sequence"/>
</dbReference>
<sequence>MSPQIRLKLHKSYCNHVDKVVANDVKAEGRIISRAKGKNDSEEDFHGKQKTADCKKYKIKVFLFLLIPGSLASQASLVLSAEKEKPAAWNDWSQADFDGDAERKKKFMSLMGARKGGSGQSAGNREKAEVTSKESHASTINPAANKRIQDDLQKQFESGMAARRSKQRGIGFKS</sequence>
<keyword evidence="6" id="KW-1185">Reference proteome</keyword>
<dbReference type="AlphaFoldDB" id="A0A8H8A065"/>
<dbReference type="InterPro" id="IPR026714">
    <property type="entry name" value="SMAP"/>
</dbReference>
<comment type="caution">
    <text evidence="5">The sequence shown here is derived from an EMBL/GenBank/DDBJ whole genome shotgun (WGS) entry which is preliminary data.</text>
</comment>
<feature type="compositionally biased region" description="Basic and acidic residues" evidence="3">
    <location>
        <begin position="124"/>
        <end position="136"/>
    </location>
</feature>
<evidence type="ECO:0000259" key="4">
    <source>
        <dbReference type="Pfam" id="PF15477"/>
    </source>
</evidence>
<dbReference type="PANTHER" id="PTHR22175:SF0">
    <property type="entry name" value="SMALL ACIDIC PROTEIN"/>
    <property type="match status" value="1"/>
</dbReference>
<evidence type="ECO:0000256" key="1">
    <source>
        <dbReference type="ARBA" id="ARBA00006502"/>
    </source>
</evidence>
<dbReference type="PANTHER" id="PTHR22175">
    <property type="entry name" value="SMALL ACIDIC PROTEIN-RELATED"/>
    <property type="match status" value="1"/>
</dbReference>
<protein>
    <recommendedName>
        <fullName evidence="2">Small acidic protein</fullName>
    </recommendedName>
</protein>
<evidence type="ECO:0000313" key="5">
    <source>
        <dbReference type="EMBL" id="KAG5462704.1"/>
    </source>
</evidence>
<gene>
    <name evidence="5" type="ORF">BJ554DRAFT_3955</name>
</gene>
<dbReference type="InterPro" id="IPR028124">
    <property type="entry name" value="SMAP_dom"/>
</dbReference>
<evidence type="ECO:0000256" key="3">
    <source>
        <dbReference type="SAM" id="MobiDB-lite"/>
    </source>
</evidence>
<reference evidence="5 6" key="1">
    <citation type="journal article" name="Sci. Rep.">
        <title>Genome-scale phylogenetic analyses confirm Olpidium as the closest living zoosporic fungus to the non-flagellated, terrestrial fungi.</title>
        <authorList>
            <person name="Chang Y."/>
            <person name="Rochon D."/>
            <person name="Sekimoto S."/>
            <person name="Wang Y."/>
            <person name="Chovatia M."/>
            <person name="Sandor L."/>
            <person name="Salamov A."/>
            <person name="Grigoriev I.V."/>
            <person name="Stajich J.E."/>
            <person name="Spatafora J.W."/>
        </authorList>
    </citation>
    <scope>NUCLEOTIDE SEQUENCE [LARGE SCALE GENOMIC DNA]</scope>
    <source>
        <strain evidence="5">S191</strain>
    </source>
</reference>
<organism evidence="5 6">
    <name type="scientific">Olpidium bornovanus</name>
    <dbReference type="NCBI Taxonomy" id="278681"/>
    <lineage>
        <taxon>Eukaryota</taxon>
        <taxon>Fungi</taxon>
        <taxon>Fungi incertae sedis</taxon>
        <taxon>Olpidiomycota</taxon>
        <taxon>Olpidiomycotina</taxon>
        <taxon>Olpidiomycetes</taxon>
        <taxon>Olpidiales</taxon>
        <taxon>Olpidiaceae</taxon>
        <taxon>Olpidium</taxon>
    </lineage>
</organism>
<accession>A0A8H8A065</accession>
<dbReference type="OrthoDB" id="10066125at2759"/>
<dbReference type="Pfam" id="PF15477">
    <property type="entry name" value="SMAP"/>
    <property type="match status" value="1"/>
</dbReference>
<name>A0A8H8A065_9FUNG</name>